<reference evidence="10 11" key="1">
    <citation type="submission" date="2020-08" db="EMBL/GenBank/DDBJ databases">
        <title>Genomic Encyclopedia of Archaeal and Bacterial Type Strains, Phase II (KMG-II): from individual species to whole genera.</title>
        <authorList>
            <person name="Goeker M."/>
        </authorList>
    </citation>
    <scope>NUCLEOTIDE SEQUENCE [LARGE SCALE GENOMIC DNA]</scope>
    <source>
        <strain evidence="10 11">DSM 23288</strain>
    </source>
</reference>
<dbReference type="Proteomes" id="UP000585272">
    <property type="component" value="Unassembled WGS sequence"/>
</dbReference>
<dbReference type="Pfam" id="PF13500">
    <property type="entry name" value="AAA_26"/>
    <property type="match status" value="1"/>
</dbReference>
<evidence type="ECO:0000256" key="9">
    <source>
        <dbReference type="HAMAP-Rule" id="MF_00336"/>
    </source>
</evidence>
<feature type="binding site" evidence="9">
    <location>
        <position position="18"/>
    </location>
    <ligand>
        <name>Mg(2+)</name>
        <dbReference type="ChEBI" id="CHEBI:18420"/>
    </ligand>
</feature>
<feature type="binding site" evidence="9">
    <location>
        <begin position="115"/>
        <end position="118"/>
    </location>
    <ligand>
        <name>ATP</name>
        <dbReference type="ChEBI" id="CHEBI:30616"/>
    </ligand>
</feature>
<name>A0A840ICY6_9ACTN</name>
<feature type="binding site" evidence="9">
    <location>
        <position position="43"/>
    </location>
    <ligand>
        <name>substrate</name>
    </ligand>
</feature>
<accession>A0A840ICY6</accession>
<gene>
    <name evidence="9" type="primary">bioD</name>
    <name evidence="10" type="ORF">BDZ31_002315</name>
</gene>
<dbReference type="GO" id="GO:0005524">
    <property type="term" value="F:ATP binding"/>
    <property type="evidence" value="ECO:0007669"/>
    <property type="project" value="UniProtKB-UniRule"/>
</dbReference>
<keyword evidence="7 9" id="KW-0460">Magnesium</keyword>
<comment type="subunit">
    <text evidence="9">Homodimer.</text>
</comment>
<dbReference type="GO" id="GO:0005829">
    <property type="term" value="C:cytosol"/>
    <property type="evidence" value="ECO:0007669"/>
    <property type="project" value="TreeGrafter"/>
</dbReference>
<comment type="caution">
    <text evidence="9">Lacks conserved residue(s) required for the propagation of feature annotation.</text>
</comment>
<evidence type="ECO:0000256" key="7">
    <source>
        <dbReference type="ARBA" id="ARBA00022842"/>
    </source>
</evidence>
<dbReference type="HAMAP" id="MF_00336">
    <property type="entry name" value="BioD"/>
    <property type="match status" value="1"/>
</dbReference>
<dbReference type="InterPro" id="IPR027417">
    <property type="entry name" value="P-loop_NTPase"/>
</dbReference>
<dbReference type="CDD" id="cd03109">
    <property type="entry name" value="DTBS"/>
    <property type="match status" value="1"/>
</dbReference>
<comment type="cofactor">
    <cofactor evidence="9">
        <name>Mg(2+)</name>
        <dbReference type="ChEBI" id="CHEBI:18420"/>
    </cofactor>
</comment>
<comment type="catalytic activity">
    <reaction evidence="9">
        <text>(7R,8S)-7,8-diammoniononanoate + CO2 + ATP = (4R,5S)-dethiobiotin + ADP + phosphate + 3 H(+)</text>
        <dbReference type="Rhea" id="RHEA:15805"/>
        <dbReference type="ChEBI" id="CHEBI:15378"/>
        <dbReference type="ChEBI" id="CHEBI:16526"/>
        <dbReference type="ChEBI" id="CHEBI:30616"/>
        <dbReference type="ChEBI" id="CHEBI:43474"/>
        <dbReference type="ChEBI" id="CHEBI:149469"/>
        <dbReference type="ChEBI" id="CHEBI:149473"/>
        <dbReference type="ChEBI" id="CHEBI:456216"/>
        <dbReference type="EC" id="6.3.3.3"/>
    </reaction>
</comment>
<evidence type="ECO:0000256" key="6">
    <source>
        <dbReference type="ARBA" id="ARBA00022840"/>
    </source>
</evidence>
<keyword evidence="6 9" id="KW-0067">ATP-binding</keyword>
<dbReference type="Gene3D" id="3.40.50.300">
    <property type="entry name" value="P-loop containing nucleotide triphosphate hydrolases"/>
    <property type="match status" value="1"/>
</dbReference>
<feature type="active site" evidence="9">
    <location>
        <position position="39"/>
    </location>
</feature>
<feature type="binding site" evidence="9">
    <location>
        <position position="56"/>
    </location>
    <ligand>
        <name>Mg(2+)</name>
        <dbReference type="ChEBI" id="CHEBI:18420"/>
    </ligand>
</feature>
<dbReference type="PANTHER" id="PTHR43210">
    <property type="entry name" value="DETHIOBIOTIN SYNTHETASE"/>
    <property type="match status" value="1"/>
</dbReference>
<evidence type="ECO:0000313" key="11">
    <source>
        <dbReference type="Proteomes" id="UP000585272"/>
    </source>
</evidence>
<dbReference type="EMBL" id="JACHNU010000002">
    <property type="protein sequence ID" value="MBB4662729.1"/>
    <property type="molecule type" value="Genomic_DNA"/>
</dbReference>
<feature type="binding site" evidence="9">
    <location>
        <position position="115"/>
    </location>
    <ligand>
        <name>Mg(2+)</name>
        <dbReference type="ChEBI" id="CHEBI:18420"/>
    </ligand>
</feature>
<dbReference type="EC" id="6.3.3.3" evidence="9"/>
<dbReference type="AlphaFoldDB" id="A0A840ICY6"/>
<dbReference type="PANTHER" id="PTHR43210:SF2">
    <property type="entry name" value="ATP-DEPENDENT DETHIOBIOTIN SYNTHETASE BIOD 2"/>
    <property type="match status" value="1"/>
</dbReference>
<keyword evidence="11" id="KW-1185">Reference proteome</keyword>
<comment type="function">
    <text evidence="9">Catalyzes a mechanistically unusual reaction, the ATP-dependent insertion of CO2 between the N7 and N8 nitrogen atoms of 7,8-diaminopelargonic acid (DAPA, also called 7,8-diammoniononanoate) to form a ureido ring.</text>
</comment>
<feature type="binding site" evidence="9">
    <location>
        <position position="56"/>
    </location>
    <ligand>
        <name>ATP</name>
        <dbReference type="ChEBI" id="CHEBI:30616"/>
    </ligand>
</feature>
<evidence type="ECO:0000256" key="8">
    <source>
        <dbReference type="ARBA" id="ARBA00047386"/>
    </source>
</evidence>
<comment type="catalytic activity">
    <reaction evidence="8">
        <text>(7R,8S)-8-amino-7-(carboxyamino)nonanoate + ATP = (4R,5S)-dethiobiotin + ADP + phosphate + H(+)</text>
        <dbReference type="Rhea" id="RHEA:63684"/>
        <dbReference type="ChEBI" id="CHEBI:15378"/>
        <dbReference type="ChEBI" id="CHEBI:30616"/>
        <dbReference type="ChEBI" id="CHEBI:43474"/>
        <dbReference type="ChEBI" id="CHEBI:149470"/>
        <dbReference type="ChEBI" id="CHEBI:149473"/>
        <dbReference type="ChEBI" id="CHEBI:456216"/>
    </reaction>
</comment>
<comment type="subcellular location">
    <subcellularLocation>
        <location evidence="9">Cytoplasm</location>
    </subcellularLocation>
</comment>
<dbReference type="SUPFAM" id="SSF52540">
    <property type="entry name" value="P-loop containing nucleoside triphosphate hydrolases"/>
    <property type="match status" value="1"/>
</dbReference>
<dbReference type="InterPro" id="IPR004472">
    <property type="entry name" value="DTB_synth_BioD"/>
</dbReference>
<dbReference type="PIRSF" id="PIRSF006755">
    <property type="entry name" value="DTB_synth"/>
    <property type="match status" value="1"/>
</dbReference>
<keyword evidence="5 9" id="KW-0093">Biotin biosynthesis</keyword>
<dbReference type="GO" id="GO:0000287">
    <property type="term" value="F:magnesium ion binding"/>
    <property type="evidence" value="ECO:0007669"/>
    <property type="project" value="UniProtKB-UniRule"/>
</dbReference>
<feature type="binding site" evidence="9">
    <location>
        <begin position="14"/>
        <end position="19"/>
    </location>
    <ligand>
        <name>ATP</name>
        <dbReference type="ChEBI" id="CHEBI:30616"/>
    </ligand>
</feature>
<proteinExistence type="inferred from homology"/>
<evidence type="ECO:0000256" key="5">
    <source>
        <dbReference type="ARBA" id="ARBA00022756"/>
    </source>
</evidence>
<keyword evidence="4 9" id="KW-0547">Nucleotide-binding</keyword>
<comment type="similarity">
    <text evidence="9">Belongs to the dethiobiotin synthetase family.</text>
</comment>
<dbReference type="GO" id="GO:0009102">
    <property type="term" value="P:biotin biosynthetic process"/>
    <property type="evidence" value="ECO:0007669"/>
    <property type="project" value="UniProtKB-UniRule"/>
</dbReference>
<comment type="pathway">
    <text evidence="9">Cofactor biosynthesis; biotin biosynthesis; biotin from 7,8-diaminononanoate: step 1/2.</text>
</comment>
<protein>
    <recommendedName>
        <fullName evidence="9">ATP-dependent dethiobiotin synthetase BioD</fullName>
        <ecNumber evidence="9">6.3.3.3</ecNumber>
    </recommendedName>
    <alternativeName>
        <fullName evidence="9">DTB synthetase</fullName>
        <shortName evidence="9">DTBS</shortName>
    </alternativeName>
    <alternativeName>
        <fullName evidence="9">Dethiobiotin synthase</fullName>
    </alternativeName>
</protein>
<keyword evidence="1 9" id="KW-0963">Cytoplasm</keyword>
<evidence type="ECO:0000256" key="3">
    <source>
        <dbReference type="ARBA" id="ARBA00022723"/>
    </source>
</evidence>
<evidence type="ECO:0000256" key="2">
    <source>
        <dbReference type="ARBA" id="ARBA00022598"/>
    </source>
</evidence>
<dbReference type="GO" id="GO:0004141">
    <property type="term" value="F:dethiobiotin synthase activity"/>
    <property type="evidence" value="ECO:0007669"/>
    <property type="project" value="UniProtKB-UniRule"/>
</dbReference>
<keyword evidence="2 9" id="KW-0436">Ligase</keyword>
<evidence type="ECO:0000256" key="4">
    <source>
        <dbReference type="ARBA" id="ARBA00022741"/>
    </source>
</evidence>
<evidence type="ECO:0000256" key="1">
    <source>
        <dbReference type="ARBA" id="ARBA00022490"/>
    </source>
</evidence>
<evidence type="ECO:0000313" key="10">
    <source>
        <dbReference type="EMBL" id="MBB4662729.1"/>
    </source>
</evidence>
<feature type="binding site" evidence="9">
    <location>
        <begin position="204"/>
        <end position="206"/>
    </location>
    <ligand>
        <name>ATP</name>
        <dbReference type="ChEBI" id="CHEBI:30616"/>
    </ligand>
</feature>
<sequence length="228" mass="23001">MSVRGCFVTGTDTGVGKTVLAASIAAALRAGGERVAAFKPVVTGLDEPADRDWPPDHVLLAAAAGSDPAAVAPVRFGPPVSPHLAAELAGEPLDPARLRAAFAAVAADADVVVAEGVGGLLVPLARDWLVRDFARDTGLPLVIAARPGLGTINHTLLTLAAARAAGLTVAGVVLGPWPEAPSTIEADNRATIERLGAVETATLPRLRRGDPALLAAAGAALPLARWLG</sequence>
<keyword evidence="3 9" id="KW-0479">Metal-binding</keyword>
<dbReference type="UniPathway" id="UPA00078">
    <property type="reaction ID" value="UER00161"/>
</dbReference>
<comment type="caution">
    <text evidence="10">The sequence shown here is derived from an EMBL/GenBank/DDBJ whole genome shotgun (WGS) entry which is preliminary data.</text>
</comment>
<dbReference type="NCBIfam" id="TIGR00347">
    <property type="entry name" value="bioD"/>
    <property type="match status" value="1"/>
</dbReference>
<organism evidence="10 11">
    <name type="scientific">Conexibacter arvalis</name>
    <dbReference type="NCBI Taxonomy" id="912552"/>
    <lineage>
        <taxon>Bacteria</taxon>
        <taxon>Bacillati</taxon>
        <taxon>Actinomycetota</taxon>
        <taxon>Thermoleophilia</taxon>
        <taxon>Solirubrobacterales</taxon>
        <taxon>Conexibacteraceae</taxon>
        <taxon>Conexibacter</taxon>
    </lineage>
</organism>